<dbReference type="PANTHER" id="PTHR12444">
    <property type="entry name" value="PROTEIN EFR3 HOMOLOG CMP44E"/>
    <property type="match status" value="1"/>
</dbReference>
<dbReference type="EMBL" id="CADEAL010001779">
    <property type="protein sequence ID" value="CAB1435501.1"/>
    <property type="molecule type" value="Genomic_DNA"/>
</dbReference>
<dbReference type="InterPro" id="IPR051851">
    <property type="entry name" value="EFR3_Homologs"/>
</dbReference>
<dbReference type="InterPro" id="IPR016024">
    <property type="entry name" value="ARM-type_fold"/>
</dbReference>
<gene>
    <name evidence="3" type="ORF">PLEPLA_LOCUS23571</name>
</gene>
<dbReference type="InterPro" id="IPR049152">
    <property type="entry name" value="EFR3-like_ARM"/>
</dbReference>
<feature type="region of interest" description="Disordered" evidence="2">
    <location>
        <begin position="189"/>
        <end position="210"/>
    </location>
</feature>
<evidence type="ECO:0000313" key="3">
    <source>
        <dbReference type="EMBL" id="CAB1435501.1"/>
    </source>
</evidence>
<name>A0A9N7USJ2_PLEPL</name>
<dbReference type="FunFam" id="1.25.10.10:FF:000393">
    <property type="entry name" value="EFR3 homolog Bb (S. cerevisiae)"/>
    <property type="match status" value="1"/>
</dbReference>
<sequence>MTGVCGCCGALRPRYKRLVDNIFPEDPEDGLVKANMEKLTFYALSAPEKLDRIGAYLSERLSRDVARHRYGYVCIAMEALDQLLMACHCQSINLFILGTNSFVKFANIEEDTPSYHRSYDFFVSRFSEMCHSSYEDPDIRTKIRMAGIKGLQGVVRKTVNDELQANIWDPQHMDKIVPSLLFNLQSGERTESSRSPSPLQASEKEKESPVELTERCFRELLGRAAYGNIKNAITPVLMHLDNHSLWEGKTFAVRCFKIIMYSIQSQHSHLVIQQLLGHLDANSKNSATVRAGIVEVLLEAAAIAASGSVGPTVLEVFNTLLRQLRLSVDYELTGSYDGNIGTKIIKAHEERQLQEAVIRTIGSFANTLPTYQRSEVMLFIMGKIPVPGGHLSLLSTGSGPEGTRMIQIMLLKSLVQVTAGFQTTNMLTALPSSFLEPLLSFYLTEDPEIRLLVLQILLSLIDRHDNQPKFENISIISDISILKLKVDKCSRQDNLFMKKHGQQLYRHIYLGCKEQSSGRQHYDTLFALLGLLSVELANEEVVVDLIRLALALQDLALSTDEAMPVYNRCAVHALAAAYLNLICQLTTVPAFCQHIHEVIEVRQKESPHLLPEDVFIDDPKLPSSLEKVEGDVLFLQSKITEVLGGSGYNTDRLATPYVPQFTDEDRLSKRKSIGETISLQVEVESRNSPEKEERTPAEEITFETLKNAIVDSVGMEEQERERRRQVVEKFQKAPFEEIAAHCGARATLLQSKLNQIFDMTIRPPPSPSGTISSGYGQTQSRSVPIYEMKFPDLCVY</sequence>
<dbReference type="SUPFAM" id="SSF48371">
    <property type="entry name" value="ARM repeat"/>
    <property type="match status" value="1"/>
</dbReference>
<comment type="similarity">
    <text evidence="1">Belongs to the EFR3 family.</text>
</comment>
<accession>A0A9N7USJ2</accession>
<evidence type="ECO:0000256" key="2">
    <source>
        <dbReference type="SAM" id="MobiDB-lite"/>
    </source>
</evidence>
<dbReference type="PANTHER" id="PTHR12444:SF4">
    <property type="entry name" value="PROTEIN EFR3 HOMOLOG B"/>
    <property type="match status" value="1"/>
</dbReference>
<dbReference type="InterPro" id="IPR011989">
    <property type="entry name" value="ARM-like"/>
</dbReference>
<evidence type="ECO:0000313" key="4">
    <source>
        <dbReference type="Proteomes" id="UP001153269"/>
    </source>
</evidence>
<evidence type="ECO:0000256" key="1">
    <source>
        <dbReference type="ARBA" id="ARBA00010216"/>
    </source>
</evidence>
<dbReference type="AlphaFoldDB" id="A0A9N7USJ2"/>
<organism evidence="3 4">
    <name type="scientific">Pleuronectes platessa</name>
    <name type="common">European plaice</name>
    <dbReference type="NCBI Taxonomy" id="8262"/>
    <lineage>
        <taxon>Eukaryota</taxon>
        <taxon>Metazoa</taxon>
        <taxon>Chordata</taxon>
        <taxon>Craniata</taxon>
        <taxon>Vertebrata</taxon>
        <taxon>Euteleostomi</taxon>
        <taxon>Actinopterygii</taxon>
        <taxon>Neopterygii</taxon>
        <taxon>Teleostei</taxon>
        <taxon>Neoteleostei</taxon>
        <taxon>Acanthomorphata</taxon>
        <taxon>Carangaria</taxon>
        <taxon>Pleuronectiformes</taxon>
        <taxon>Pleuronectoidei</taxon>
        <taxon>Pleuronectidae</taxon>
        <taxon>Pleuronectes</taxon>
    </lineage>
</organism>
<proteinExistence type="inferred from homology"/>
<feature type="compositionally biased region" description="Polar residues" evidence="2">
    <location>
        <begin position="189"/>
        <end position="200"/>
    </location>
</feature>
<reference evidence="3" key="1">
    <citation type="submission" date="2020-03" db="EMBL/GenBank/DDBJ databases">
        <authorList>
            <person name="Weist P."/>
        </authorList>
    </citation>
    <scope>NUCLEOTIDE SEQUENCE</scope>
</reference>
<evidence type="ECO:0008006" key="5">
    <source>
        <dbReference type="Google" id="ProtNLM"/>
    </source>
</evidence>
<keyword evidence="4" id="KW-1185">Reference proteome</keyword>
<dbReference type="GO" id="GO:0005886">
    <property type="term" value="C:plasma membrane"/>
    <property type="evidence" value="ECO:0007669"/>
    <property type="project" value="TreeGrafter"/>
</dbReference>
<dbReference type="Gene3D" id="1.25.10.10">
    <property type="entry name" value="Leucine-rich Repeat Variant"/>
    <property type="match status" value="1"/>
</dbReference>
<dbReference type="Pfam" id="PF21052">
    <property type="entry name" value="EFR3_ARM"/>
    <property type="match status" value="1"/>
</dbReference>
<comment type="caution">
    <text evidence="3">The sequence shown here is derived from an EMBL/GenBank/DDBJ whole genome shotgun (WGS) entry which is preliminary data.</text>
</comment>
<dbReference type="Proteomes" id="UP001153269">
    <property type="component" value="Unassembled WGS sequence"/>
</dbReference>
<dbReference type="GO" id="GO:0072659">
    <property type="term" value="P:protein localization to plasma membrane"/>
    <property type="evidence" value="ECO:0007669"/>
    <property type="project" value="TreeGrafter"/>
</dbReference>
<protein>
    <recommendedName>
        <fullName evidence="5">Protein EFR3 homolog B</fullName>
    </recommendedName>
</protein>